<dbReference type="KEGG" id="cgy:CGLY_11770"/>
<feature type="region of interest" description="Disordered" evidence="1">
    <location>
        <begin position="69"/>
        <end position="101"/>
    </location>
</feature>
<gene>
    <name evidence="2" type="ORF">CGLY_11770</name>
</gene>
<proteinExistence type="predicted"/>
<evidence type="ECO:0000256" key="1">
    <source>
        <dbReference type="SAM" id="MobiDB-lite"/>
    </source>
</evidence>
<organism evidence="2 3">
    <name type="scientific">Corynebacterium glyciniphilum AJ 3170</name>
    <dbReference type="NCBI Taxonomy" id="1404245"/>
    <lineage>
        <taxon>Bacteria</taxon>
        <taxon>Bacillati</taxon>
        <taxon>Actinomycetota</taxon>
        <taxon>Actinomycetes</taxon>
        <taxon>Mycobacteriales</taxon>
        <taxon>Corynebacteriaceae</taxon>
        <taxon>Corynebacterium</taxon>
    </lineage>
</organism>
<accession>X5DU69</accession>
<dbReference type="STRING" id="1404245.CGLY_11770"/>
<dbReference type="RefSeq" id="WP_038549679.1">
    <property type="nucleotide sequence ID" value="NZ_CP006842.1"/>
</dbReference>
<dbReference type="Proteomes" id="UP000023703">
    <property type="component" value="Chromosome"/>
</dbReference>
<protein>
    <submittedName>
        <fullName evidence="2">Uncharacterized protein</fullName>
    </submittedName>
</protein>
<evidence type="ECO:0000313" key="3">
    <source>
        <dbReference type="Proteomes" id="UP000023703"/>
    </source>
</evidence>
<evidence type="ECO:0000313" key="2">
    <source>
        <dbReference type="EMBL" id="AHW64799.1"/>
    </source>
</evidence>
<reference evidence="2 3" key="1">
    <citation type="journal article" date="2015" name="Int. J. Syst. Evol. Microbiol.">
        <title>Revisiting Corynebacterium glyciniphilum (ex Kubota et al., 1972) sp. nov., nom. rev., isolated from putrefied banana.</title>
        <authorList>
            <person name="Al-Dilaimi A."/>
            <person name="Bednarz H."/>
            <person name="Lomker A."/>
            <person name="Niehaus K."/>
            <person name="Kalinowski J."/>
            <person name="Ruckert C."/>
        </authorList>
    </citation>
    <scope>NUCLEOTIDE SEQUENCE [LARGE SCALE GENOMIC DNA]</scope>
    <source>
        <strain evidence="2">AJ 3170</strain>
    </source>
</reference>
<keyword evidence="3" id="KW-1185">Reference proteome</keyword>
<feature type="compositionally biased region" description="Low complexity" evidence="1">
    <location>
        <begin position="70"/>
        <end position="101"/>
    </location>
</feature>
<name>X5DU69_9CORY</name>
<dbReference type="HOGENOM" id="CLU_2286774_0_0_11"/>
<sequence length="101" mass="10345">MSLVNTADDALEMATILMEAGAAGAGGGSTSGCDSFWESVSTGPLAALIMAASIRSEGIQWVRDAVSLVSPRSSTPTTRTPASSSGRAGRVLLSRSRTTRR</sequence>
<dbReference type="AlphaFoldDB" id="X5DU69"/>
<dbReference type="EMBL" id="CP006842">
    <property type="protein sequence ID" value="AHW64799.1"/>
    <property type="molecule type" value="Genomic_DNA"/>
</dbReference>